<evidence type="ECO:0000313" key="9">
    <source>
        <dbReference type="Proteomes" id="UP000218505"/>
    </source>
</evidence>
<dbReference type="SMART" id="SM01043">
    <property type="entry name" value="BTAD"/>
    <property type="match status" value="1"/>
</dbReference>
<dbReference type="InterPro" id="IPR036388">
    <property type="entry name" value="WH-like_DNA-bd_sf"/>
</dbReference>
<dbReference type="SUPFAM" id="SSF52540">
    <property type="entry name" value="P-loop containing nucleoside triphosphate hydrolases"/>
    <property type="match status" value="1"/>
</dbReference>
<sequence length="965" mass="103206">MEQDDGNALGAARAGGAGAADPAPLRFEVLGLLRAVRGSQEVDLGAAKQRAVLAVLLLARNAPVSRDQIIEAVWGENPPTSSVNLVQTYVAGLRRALEPHRARRAPAELLTSVGDGYLLRVPTSSVDLDAFERATTSAARSRAQGDLEGAASELESALSLWRAEPLGGVTGLFAEVERQRLGERRLAALEERAEVLLLLGRGAELVPQLTALVGEHPLRERGHGLLMRALCQAGRQAESLAAYRDARRALIDELGVEPGPELRRLQQAILAGDDPEPAGARKPTAVPAPEPRPSATPAQLPRAPAALAGRAAALARMDELLRAQRDSGVVLVVTGPAGVGKTALALHWAHRVRDEFPDGQLYADLHGYDPNQEPLGAGEVLNRFLRTLGVPAEDVPVGVDERSALFRTLVADRRMVVLLDNARGSTELMALLTGAPSCVLVTSRRRLVGLVAHAEAHLVELDVLDQDSALELLGRRDPGEMGALRRLAVLCDGLPLALRIAAARLAAPSLRAAELVAELDDEHGRLAALGLEDEDSTVRAALDASRRALPPRPAHLLALLGLHPGADITPHAAAALARLPLAAAQRELDVLTSANLLTANEPGRYGAHDLVRVYTRALAAELPEDQRRAATGRVLDYYLHCADLADALMPVGRGAVRVAPEHVPADVPALSGVVDATAWLEAEQANIIAAAEHAGDSGERRWLAHAWQLPYTLSRFFWLRADRHTWLSTTERALGAATELGDPEARFVTLFNLGVALAQFHRSEEALARHQEALEVARSWGDVSAQARALTTVADTLQLLGRVDESESCYREALEVSRAAGSRWAEANAHHNLGLLYSVSRRYPDALPWLDAAIRMYREVGEQCGESSCHADLSTVLLESGEHTSAAASARTALSLATEVASDYHQALAHDRLARVFERQGVGGAVAHWQRALALFTELGAPEADEVRGRLARARAERSVGASNA</sequence>
<protein>
    <submittedName>
        <fullName evidence="8">SARP family transcriptional regulator</fullName>
    </submittedName>
</protein>
<keyword evidence="9" id="KW-1185">Reference proteome</keyword>
<dbReference type="GO" id="GO:0000160">
    <property type="term" value="P:phosphorelay signal transduction system"/>
    <property type="evidence" value="ECO:0007669"/>
    <property type="project" value="InterPro"/>
</dbReference>
<evidence type="ECO:0000256" key="3">
    <source>
        <dbReference type="ARBA" id="ARBA00023125"/>
    </source>
</evidence>
<accession>A0A290ZC94</accession>
<dbReference type="KEGG" id="apre:CNX65_27810"/>
<dbReference type="PROSITE" id="PS51755">
    <property type="entry name" value="OMPR_PHOB"/>
    <property type="match status" value="1"/>
</dbReference>
<dbReference type="InterPro" id="IPR051677">
    <property type="entry name" value="AfsR-DnrI-RedD_regulator"/>
</dbReference>
<gene>
    <name evidence="8" type="ORF">CNX65_27810</name>
</gene>
<dbReference type="AlphaFoldDB" id="A0A290ZC94"/>
<dbReference type="InterPro" id="IPR019734">
    <property type="entry name" value="TPR_rpt"/>
</dbReference>
<dbReference type="InterPro" id="IPR001867">
    <property type="entry name" value="OmpR/PhoB-type_DNA-bd"/>
</dbReference>
<dbReference type="InterPro" id="IPR016032">
    <property type="entry name" value="Sig_transdc_resp-reg_C-effctor"/>
</dbReference>
<dbReference type="SMART" id="SM00028">
    <property type="entry name" value="TPR"/>
    <property type="match status" value="5"/>
</dbReference>
<evidence type="ECO:0000256" key="5">
    <source>
        <dbReference type="PROSITE-ProRule" id="PRU01091"/>
    </source>
</evidence>
<dbReference type="CDD" id="cd15831">
    <property type="entry name" value="BTAD"/>
    <property type="match status" value="1"/>
</dbReference>
<dbReference type="Gene3D" id="1.10.10.10">
    <property type="entry name" value="Winged helix-like DNA-binding domain superfamily/Winged helix DNA-binding domain"/>
    <property type="match status" value="1"/>
</dbReference>
<dbReference type="EMBL" id="CP023445">
    <property type="protein sequence ID" value="ATE56617.1"/>
    <property type="molecule type" value="Genomic_DNA"/>
</dbReference>
<feature type="domain" description="OmpR/PhoB-type" evidence="7">
    <location>
        <begin position="17"/>
        <end position="121"/>
    </location>
</feature>
<feature type="region of interest" description="Disordered" evidence="6">
    <location>
        <begin position="272"/>
        <end position="302"/>
    </location>
</feature>
<dbReference type="PRINTS" id="PR00364">
    <property type="entry name" value="DISEASERSIST"/>
</dbReference>
<dbReference type="InterPro" id="IPR011990">
    <property type="entry name" value="TPR-like_helical_dom_sf"/>
</dbReference>
<dbReference type="CDD" id="cd00383">
    <property type="entry name" value="trans_reg_C"/>
    <property type="match status" value="1"/>
</dbReference>
<evidence type="ECO:0000256" key="4">
    <source>
        <dbReference type="ARBA" id="ARBA00023163"/>
    </source>
</evidence>
<name>A0A290ZC94_9PSEU</name>
<dbReference type="SUPFAM" id="SSF48452">
    <property type="entry name" value="TPR-like"/>
    <property type="match status" value="2"/>
</dbReference>
<dbReference type="GO" id="GO:0043531">
    <property type="term" value="F:ADP binding"/>
    <property type="evidence" value="ECO:0007669"/>
    <property type="project" value="InterPro"/>
</dbReference>
<keyword evidence="4" id="KW-0804">Transcription</keyword>
<evidence type="ECO:0000256" key="6">
    <source>
        <dbReference type="SAM" id="MobiDB-lite"/>
    </source>
</evidence>
<evidence type="ECO:0000256" key="1">
    <source>
        <dbReference type="ARBA" id="ARBA00005820"/>
    </source>
</evidence>
<dbReference type="Pfam" id="PF13424">
    <property type="entry name" value="TPR_12"/>
    <property type="match status" value="1"/>
</dbReference>
<dbReference type="InterPro" id="IPR027417">
    <property type="entry name" value="P-loop_NTPase"/>
</dbReference>
<proteinExistence type="inferred from homology"/>
<organism evidence="8 9">
    <name type="scientific">Actinosynnema pretiosum</name>
    <dbReference type="NCBI Taxonomy" id="42197"/>
    <lineage>
        <taxon>Bacteria</taxon>
        <taxon>Bacillati</taxon>
        <taxon>Actinomycetota</taxon>
        <taxon>Actinomycetes</taxon>
        <taxon>Pseudonocardiales</taxon>
        <taxon>Pseudonocardiaceae</taxon>
        <taxon>Actinosynnema</taxon>
    </lineage>
</organism>
<dbReference type="Gene3D" id="1.25.40.10">
    <property type="entry name" value="Tetratricopeptide repeat domain"/>
    <property type="match status" value="2"/>
</dbReference>
<dbReference type="Pfam" id="PF03704">
    <property type="entry name" value="BTAD"/>
    <property type="match status" value="1"/>
</dbReference>
<dbReference type="PANTHER" id="PTHR35807:SF1">
    <property type="entry name" value="TRANSCRIPTIONAL REGULATOR REDD"/>
    <property type="match status" value="1"/>
</dbReference>
<dbReference type="RefSeq" id="WP_096496386.1">
    <property type="nucleotide sequence ID" value="NZ_CP023445.1"/>
</dbReference>
<dbReference type="Pfam" id="PF00486">
    <property type="entry name" value="Trans_reg_C"/>
    <property type="match status" value="1"/>
</dbReference>
<keyword evidence="3 5" id="KW-0238">DNA-binding</keyword>
<dbReference type="PANTHER" id="PTHR35807">
    <property type="entry name" value="TRANSCRIPTIONAL REGULATOR REDD-RELATED"/>
    <property type="match status" value="1"/>
</dbReference>
<dbReference type="GO" id="GO:0006355">
    <property type="term" value="P:regulation of DNA-templated transcription"/>
    <property type="evidence" value="ECO:0007669"/>
    <property type="project" value="InterPro"/>
</dbReference>
<evidence type="ECO:0000259" key="7">
    <source>
        <dbReference type="PROSITE" id="PS51755"/>
    </source>
</evidence>
<feature type="DNA-binding region" description="OmpR/PhoB-type" evidence="5">
    <location>
        <begin position="17"/>
        <end position="121"/>
    </location>
</feature>
<dbReference type="SMART" id="SM00862">
    <property type="entry name" value="Trans_reg_C"/>
    <property type="match status" value="1"/>
</dbReference>
<evidence type="ECO:0000313" key="8">
    <source>
        <dbReference type="EMBL" id="ATE56617.1"/>
    </source>
</evidence>
<dbReference type="InterPro" id="IPR005158">
    <property type="entry name" value="BTAD"/>
</dbReference>
<dbReference type="Gene3D" id="3.40.50.300">
    <property type="entry name" value="P-loop containing nucleotide triphosphate hydrolases"/>
    <property type="match status" value="1"/>
</dbReference>
<reference evidence="8" key="1">
    <citation type="submission" date="2017-09" db="EMBL/GenBank/DDBJ databases">
        <title>Complete Genome Sequence of ansamitocin-producing Bacterium Actinosynnema pretiosum X47.</title>
        <authorList>
            <person name="Cao G."/>
            <person name="Zong G."/>
            <person name="Zhong C."/>
            <person name="Fu J."/>
        </authorList>
    </citation>
    <scope>NUCLEOTIDE SEQUENCE [LARGE SCALE GENOMIC DNA]</scope>
    <source>
        <strain evidence="8">X47</strain>
    </source>
</reference>
<evidence type="ECO:0000256" key="2">
    <source>
        <dbReference type="ARBA" id="ARBA00023015"/>
    </source>
</evidence>
<keyword evidence="2" id="KW-0805">Transcription regulation</keyword>
<comment type="similarity">
    <text evidence="1">Belongs to the AfsR/DnrI/RedD regulatory family.</text>
</comment>
<dbReference type="GO" id="GO:0003677">
    <property type="term" value="F:DNA binding"/>
    <property type="evidence" value="ECO:0007669"/>
    <property type="project" value="UniProtKB-UniRule"/>
</dbReference>
<dbReference type="Proteomes" id="UP000218505">
    <property type="component" value="Chromosome"/>
</dbReference>
<dbReference type="SUPFAM" id="SSF46894">
    <property type="entry name" value="C-terminal effector domain of the bipartite response regulators"/>
    <property type="match status" value="1"/>
</dbReference>